<dbReference type="AlphaFoldDB" id="A0A0J9XAL9"/>
<dbReference type="Gene3D" id="3.40.50.720">
    <property type="entry name" value="NAD(P)-binding Rossmann-like Domain"/>
    <property type="match status" value="1"/>
</dbReference>
<sequence length="309" mass="33170">MPSYKPTIAILGATGALGVPIIRALISEPFISNYTLPIRVVTRSPDKIKSQIAAGPDAIKFVSADVVTGAGLAEVFDGVDVVINVLGFGVCDHNKIADAVAAAHVKLYIPSQFGADFDLAGPYQPIFAAKENYLEHIKSLGLKYTDIFTGTFAEVMFTMPALGGVNFPEPGKLQYYDNFDFERRVTSLDDVGKAVASVVAKDPATIPPKIYISGGVLSPRIIAQLYKKFTGKELEPVSLPLESIKGPALKVAQAGVTNMDDFFVGLKGAFYDGALEFTPTENDFVSEGVFEFTPIEEVAKKVLTTPTEH</sequence>
<dbReference type="InterPro" id="IPR036291">
    <property type="entry name" value="NAD(P)-bd_dom_sf"/>
</dbReference>
<feature type="domain" description="NmrA-like" evidence="3">
    <location>
        <begin position="5"/>
        <end position="245"/>
    </location>
</feature>
<dbReference type="OrthoDB" id="9974981at2759"/>
<evidence type="ECO:0000256" key="2">
    <source>
        <dbReference type="ARBA" id="ARBA00023002"/>
    </source>
</evidence>
<dbReference type="Pfam" id="PF05368">
    <property type="entry name" value="NmrA"/>
    <property type="match status" value="1"/>
</dbReference>
<dbReference type="SUPFAM" id="SSF51735">
    <property type="entry name" value="NAD(P)-binding Rossmann-fold domains"/>
    <property type="match status" value="1"/>
</dbReference>
<evidence type="ECO:0000313" key="4">
    <source>
        <dbReference type="EMBL" id="CDO54202.1"/>
    </source>
</evidence>
<reference evidence="4" key="1">
    <citation type="submission" date="2014-03" db="EMBL/GenBank/DDBJ databases">
        <authorList>
            <person name="Casaregola S."/>
        </authorList>
    </citation>
    <scope>NUCLEOTIDE SEQUENCE [LARGE SCALE GENOMIC DNA]</scope>
    <source>
        <strain evidence="4">CLIB 918</strain>
    </source>
</reference>
<keyword evidence="2" id="KW-0560">Oxidoreductase</keyword>
<comment type="caution">
    <text evidence="4">The sequence shown here is derived from an EMBL/GenBank/DDBJ whole genome shotgun (WGS) entry which is preliminary data.</text>
</comment>
<organism evidence="4 5">
    <name type="scientific">Geotrichum candidum</name>
    <name type="common">Oospora lactis</name>
    <name type="synonym">Dipodascus geotrichum</name>
    <dbReference type="NCBI Taxonomy" id="1173061"/>
    <lineage>
        <taxon>Eukaryota</taxon>
        <taxon>Fungi</taxon>
        <taxon>Dikarya</taxon>
        <taxon>Ascomycota</taxon>
        <taxon>Saccharomycotina</taxon>
        <taxon>Dipodascomycetes</taxon>
        <taxon>Dipodascales</taxon>
        <taxon>Dipodascaceae</taxon>
        <taxon>Geotrichum</taxon>
    </lineage>
</organism>
<keyword evidence="1" id="KW-0521">NADP</keyword>
<dbReference type="InterPro" id="IPR008030">
    <property type="entry name" value="NmrA-like"/>
</dbReference>
<dbReference type="GO" id="GO:0016491">
    <property type="term" value="F:oxidoreductase activity"/>
    <property type="evidence" value="ECO:0007669"/>
    <property type="project" value="UniProtKB-KW"/>
</dbReference>
<evidence type="ECO:0000256" key="1">
    <source>
        <dbReference type="ARBA" id="ARBA00022857"/>
    </source>
</evidence>
<gene>
    <name evidence="4" type="ORF">BN980_GECA07s00769g</name>
</gene>
<protein>
    <recommendedName>
        <fullName evidence="3">NmrA-like domain-containing protein</fullName>
    </recommendedName>
</protein>
<dbReference type="EMBL" id="CCBN010000007">
    <property type="protein sequence ID" value="CDO54202.1"/>
    <property type="molecule type" value="Genomic_DNA"/>
</dbReference>
<dbReference type="InterPro" id="IPR051609">
    <property type="entry name" value="NmrA/Isoflavone_reductase-like"/>
</dbReference>
<evidence type="ECO:0000313" key="5">
    <source>
        <dbReference type="Proteomes" id="UP000242525"/>
    </source>
</evidence>
<keyword evidence="5" id="KW-1185">Reference proteome</keyword>
<dbReference type="PANTHER" id="PTHR47706">
    <property type="entry name" value="NMRA-LIKE FAMILY PROTEIN"/>
    <property type="match status" value="1"/>
</dbReference>
<dbReference type="STRING" id="1173061.A0A0J9XAL9"/>
<dbReference type="Gene3D" id="3.90.25.10">
    <property type="entry name" value="UDP-galactose 4-epimerase, domain 1"/>
    <property type="match status" value="1"/>
</dbReference>
<dbReference type="PANTHER" id="PTHR47706:SF9">
    <property type="entry name" value="NMRA-LIKE DOMAIN-CONTAINING PROTEIN-RELATED"/>
    <property type="match status" value="1"/>
</dbReference>
<evidence type="ECO:0000259" key="3">
    <source>
        <dbReference type="Pfam" id="PF05368"/>
    </source>
</evidence>
<name>A0A0J9XAL9_GEOCN</name>
<proteinExistence type="predicted"/>
<accession>A0A0J9XAL9</accession>
<dbReference type="Proteomes" id="UP000242525">
    <property type="component" value="Unassembled WGS sequence"/>
</dbReference>